<dbReference type="InterPro" id="IPR015860">
    <property type="entry name" value="ABC_transpr_TagH-like"/>
</dbReference>
<dbReference type="PROSITE" id="PS50893">
    <property type="entry name" value="ABC_TRANSPORTER_2"/>
    <property type="match status" value="1"/>
</dbReference>
<dbReference type="InterPro" id="IPR027417">
    <property type="entry name" value="P-loop_NTPase"/>
</dbReference>
<dbReference type="CDD" id="cd10147">
    <property type="entry name" value="Wzt_C-like"/>
    <property type="match status" value="1"/>
</dbReference>
<sequence length="404" mass="44904">MNALEVKNISKIYKSYHSNLARVASWFGMASKSYDEAQVLFDVNFNVKHAQSIGIIGQNGAGKSTLLKIITGTLKASSGSIKANGAICSILELGMGFCPELNGLSNVYYVAGLMGHSKDEINDKLEYIKNFADIGEYFYKPVRLYSSGMQVRLAFAIVTAWQPKILIIDEALSVGDAYFQHKSFARIKELKESGTTLLLVSHDLPAIASICQRAILLEKGRVLKDDVPSVVIDYYNALISKKEGVKIEQIKSEHGVMTISGTGQAKIKQAYICDENGQRGEIFSVGQRVRLHFVVKAYDDLDDIAVGFTIKDRVGQKIYGTNSFCMKQSQAMNKEQVKEFIYELDLDLGEGSYSISVALHAGFVHVESNYQWCDNLLVFELINNTNLYFVGLAHLKPKLIIKDF</sequence>
<dbReference type="InterPro" id="IPR029439">
    <property type="entry name" value="Wzt_C"/>
</dbReference>
<evidence type="ECO:0000313" key="6">
    <source>
        <dbReference type="EMBL" id="QLI05915.1"/>
    </source>
</evidence>
<accession>A0A7H9CKT6</accession>
<dbReference type="InterPro" id="IPR017871">
    <property type="entry name" value="ABC_transporter-like_CS"/>
</dbReference>
<organism evidence="6 7">
    <name type="scientific">Candidatus Campylobacter infans</name>
    <dbReference type="NCBI Taxonomy" id="2561898"/>
    <lineage>
        <taxon>Bacteria</taxon>
        <taxon>Pseudomonadati</taxon>
        <taxon>Campylobacterota</taxon>
        <taxon>Epsilonproteobacteria</taxon>
        <taxon>Campylobacterales</taxon>
        <taxon>Campylobacteraceae</taxon>
        <taxon>Campylobacter</taxon>
    </lineage>
</organism>
<dbReference type="GO" id="GO:0016020">
    <property type="term" value="C:membrane"/>
    <property type="evidence" value="ECO:0007669"/>
    <property type="project" value="InterPro"/>
</dbReference>
<dbReference type="EMBL" id="CP049075">
    <property type="protein sequence ID" value="QLI05915.1"/>
    <property type="molecule type" value="Genomic_DNA"/>
</dbReference>
<keyword evidence="2" id="KW-0813">Transport</keyword>
<dbReference type="GO" id="GO:0005524">
    <property type="term" value="F:ATP binding"/>
    <property type="evidence" value="ECO:0007669"/>
    <property type="project" value="UniProtKB-KW"/>
</dbReference>
<name>A0A7H9CKT6_9BACT</name>
<dbReference type="AlphaFoldDB" id="A0A7H9CKT6"/>
<dbReference type="SMART" id="SM00382">
    <property type="entry name" value="AAA"/>
    <property type="match status" value="1"/>
</dbReference>
<dbReference type="Pfam" id="PF14524">
    <property type="entry name" value="Wzt_C"/>
    <property type="match status" value="1"/>
</dbReference>
<dbReference type="Proteomes" id="UP000509414">
    <property type="component" value="Chromosome"/>
</dbReference>
<dbReference type="InterPro" id="IPR050683">
    <property type="entry name" value="Bact_Polysacc_Export_ATP-bd"/>
</dbReference>
<dbReference type="RefSeq" id="WP_179975040.1">
    <property type="nucleotide sequence ID" value="NZ_CP049075.1"/>
</dbReference>
<proteinExistence type="inferred from homology"/>
<dbReference type="InterPro" id="IPR003439">
    <property type="entry name" value="ABC_transporter-like_ATP-bd"/>
</dbReference>
<dbReference type="Gene3D" id="2.70.50.60">
    <property type="entry name" value="abc- transporter (atp binding component) like domain"/>
    <property type="match status" value="1"/>
</dbReference>
<dbReference type="SUPFAM" id="SSF52540">
    <property type="entry name" value="P-loop containing nucleoside triphosphate hydrolases"/>
    <property type="match status" value="1"/>
</dbReference>
<keyword evidence="3" id="KW-0547">Nucleotide-binding</keyword>
<dbReference type="CDD" id="cd03220">
    <property type="entry name" value="ABC_KpsT_Wzt"/>
    <property type="match status" value="1"/>
</dbReference>
<dbReference type="PANTHER" id="PTHR46743:SF2">
    <property type="entry name" value="TEICHOIC ACIDS EXPORT ATP-BINDING PROTEIN TAGH"/>
    <property type="match status" value="1"/>
</dbReference>
<dbReference type="Pfam" id="PF00005">
    <property type="entry name" value="ABC_tran"/>
    <property type="match status" value="1"/>
</dbReference>
<evidence type="ECO:0000259" key="5">
    <source>
        <dbReference type="PROSITE" id="PS50893"/>
    </source>
</evidence>
<dbReference type="GO" id="GO:0140359">
    <property type="term" value="F:ABC-type transporter activity"/>
    <property type="evidence" value="ECO:0007669"/>
    <property type="project" value="InterPro"/>
</dbReference>
<evidence type="ECO:0000256" key="2">
    <source>
        <dbReference type="ARBA" id="ARBA00022448"/>
    </source>
</evidence>
<keyword evidence="7" id="KW-1185">Reference proteome</keyword>
<reference evidence="6 7" key="1">
    <citation type="submission" date="2020-02" db="EMBL/GenBank/DDBJ databases">
        <title>Complete genome sequence of the novel Campylobacter species Candidatus Campylobacter infans.</title>
        <authorList>
            <person name="Duim B."/>
            <person name="Zomer A."/>
            <person name="van der Graaf L."/>
            <person name="Wagenaar J."/>
        </authorList>
    </citation>
    <scope>NUCLEOTIDE SEQUENCE [LARGE SCALE GENOMIC DNA]</scope>
    <source>
        <strain evidence="6 7">19S00001</strain>
    </source>
</reference>
<evidence type="ECO:0000256" key="4">
    <source>
        <dbReference type="ARBA" id="ARBA00022840"/>
    </source>
</evidence>
<evidence type="ECO:0000313" key="7">
    <source>
        <dbReference type="Proteomes" id="UP000509414"/>
    </source>
</evidence>
<keyword evidence="4 6" id="KW-0067">ATP-binding</keyword>
<dbReference type="GO" id="GO:0016887">
    <property type="term" value="F:ATP hydrolysis activity"/>
    <property type="evidence" value="ECO:0007669"/>
    <property type="project" value="InterPro"/>
</dbReference>
<evidence type="ECO:0000256" key="1">
    <source>
        <dbReference type="ARBA" id="ARBA00005417"/>
    </source>
</evidence>
<comment type="similarity">
    <text evidence="1">Belongs to the ABC transporter superfamily.</text>
</comment>
<dbReference type="Gene3D" id="3.40.50.300">
    <property type="entry name" value="P-loop containing nucleotide triphosphate hydrolases"/>
    <property type="match status" value="1"/>
</dbReference>
<dbReference type="PANTHER" id="PTHR46743">
    <property type="entry name" value="TEICHOIC ACIDS EXPORT ATP-BINDING PROTEIN TAGH"/>
    <property type="match status" value="1"/>
</dbReference>
<feature type="domain" description="ABC transporter" evidence="5">
    <location>
        <begin position="4"/>
        <end position="244"/>
    </location>
</feature>
<dbReference type="KEGG" id="cinf:CINF_1435"/>
<dbReference type="PROSITE" id="PS00211">
    <property type="entry name" value="ABC_TRANSPORTER_1"/>
    <property type="match status" value="1"/>
</dbReference>
<protein>
    <submittedName>
        <fullName evidence="6">Polysaccharide/polyol phosphate ABC transporter, ATP-binding protein</fullName>
    </submittedName>
</protein>
<evidence type="ECO:0000256" key="3">
    <source>
        <dbReference type="ARBA" id="ARBA00022741"/>
    </source>
</evidence>
<gene>
    <name evidence="6" type="ORF">CINF_1435</name>
</gene>
<dbReference type="InterPro" id="IPR003593">
    <property type="entry name" value="AAA+_ATPase"/>
</dbReference>